<accession>A0A098TIS7</accession>
<reference evidence="2 3" key="1">
    <citation type="journal article" date="2014" name="Mol. Ecol.">
        <title>Evolution of Synechococcus.</title>
        <authorList>
            <person name="Dvorak P."/>
            <person name="Casamatta D."/>
            <person name="Hasler P."/>
            <person name="Poulickova A."/>
            <person name="Ondrej V."/>
            <person name="Sanges R."/>
        </authorList>
    </citation>
    <scope>NUCLEOTIDE SEQUENCE [LARGE SCALE GENOMIC DNA]</scope>
    <source>
        <strain evidence="2 3">CAUP A 1101</strain>
    </source>
</reference>
<comment type="caution">
    <text evidence="2">The sequence shown here is derived from an EMBL/GenBank/DDBJ whole genome shotgun (WGS) entry which is preliminary data.</text>
</comment>
<name>A0A098TIS7_9CYAN</name>
<evidence type="ECO:0000313" key="3">
    <source>
        <dbReference type="Proteomes" id="UP000030170"/>
    </source>
</evidence>
<proteinExistence type="predicted"/>
<feature type="transmembrane region" description="Helical" evidence="1">
    <location>
        <begin position="6"/>
        <end position="26"/>
    </location>
</feature>
<protein>
    <submittedName>
        <fullName evidence="2">NAD synthetase</fullName>
    </submittedName>
</protein>
<evidence type="ECO:0000313" key="2">
    <source>
        <dbReference type="EMBL" id="KGF71892.1"/>
    </source>
</evidence>
<organism evidence="2 3">
    <name type="scientific">Neosynechococcus sphagnicola sy1</name>
    <dbReference type="NCBI Taxonomy" id="1497020"/>
    <lineage>
        <taxon>Bacteria</taxon>
        <taxon>Bacillati</taxon>
        <taxon>Cyanobacteriota</taxon>
        <taxon>Cyanophyceae</taxon>
        <taxon>Neosynechococcales</taxon>
        <taxon>Neosynechococcaceae</taxon>
        <taxon>Neosynechococcus</taxon>
    </lineage>
</organism>
<dbReference type="AlphaFoldDB" id="A0A098TIS7"/>
<dbReference type="EMBL" id="JJML01000046">
    <property type="protein sequence ID" value="KGF71892.1"/>
    <property type="molecule type" value="Genomic_DNA"/>
</dbReference>
<keyword evidence="3" id="KW-1185">Reference proteome</keyword>
<keyword evidence="1" id="KW-1133">Transmembrane helix</keyword>
<keyword evidence="1" id="KW-0472">Membrane</keyword>
<keyword evidence="1" id="KW-0812">Transmembrane</keyword>
<sequence length="36" mass="3802">METTLLDWILGGLALSILISGLLMLLSGIRSIGDKS</sequence>
<dbReference type="Proteomes" id="UP000030170">
    <property type="component" value="Unassembled WGS sequence"/>
</dbReference>
<gene>
    <name evidence="2" type="ORF">DO97_14795</name>
</gene>
<evidence type="ECO:0000256" key="1">
    <source>
        <dbReference type="SAM" id="Phobius"/>
    </source>
</evidence>